<sequence>MLSGETTPKDSRMCQKFRSQQISIRIVTLYSVAGFLWILFSDRFLAAVTGNMHQFLRFSMYKGYTFVAVTAWLLYYATRYFIRQVYQVKEHLFSANQALESAYKELRTSEEELRRQYTELQQQSAALHRNEEKYRSLFDNMLNAFGLHEIICDEAGKPVDYRFLGVNPAFERITGLRRDQILGKTVRELLPGIEPYWIETFGRVALTGQATSITDYSADLGRYFAVEVYSPEPGLFAVQFLDITEKRLYRERLEYLAYHDSLTGLPNRLLFQNRLEENLAACRQHQQQLALLFLDLDDFKLVNDTLGHAAGDQLLRAIAGRLTRCTGEQVTVARMGGDEFTLLLPAAESVEQVSALAETVIAAIRQPWFFEGKPFRPSGRIGIALFPRDGQDTDTLMKQADMAMYKAKEHGKGHYQYYMNDMESYLARRLELENSLHHALEENQFVLYYQPQVDLGGSIVGVEALLRWLHPEKGLIPPTEFIGAAEENGLIVPIGEWVLRTACRQNKEWRNMGLTPVSMSVNLSARQFQQANLLAVITGALADSGLSPEWLTLEITESIAMKDADFTIQLLQALCEKGIHISLDDFGIGYSSLIYLKRFPIHSLKIDRSFILDINDHSDGAIIAQTIIALCRNLRLSVVAEGVETIEQMQFLQKLRCDVMQGYFFSRPLPAAEITALLQIEKTGL</sequence>
<dbReference type="Gene3D" id="3.20.20.450">
    <property type="entry name" value="EAL domain"/>
    <property type="match status" value="1"/>
</dbReference>
<dbReference type="InterPro" id="IPR035919">
    <property type="entry name" value="EAL_sf"/>
</dbReference>
<dbReference type="CDD" id="cd00130">
    <property type="entry name" value="PAS"/>
    <property type="match status" value="1"/>
</dbReference>
<feature type="transmembrane region" description="Helical" evidence="2">
    <location>
        <begin position="22"/>
        <end position="40"/>
    </location>
</feature>
<dbReference type="NCBIfam" id="TIGR00254">
    <property type="entry name" value="GGDEF"/>
    <property type="match status" value="1"/>
</dbReference>
<dbReference type="FunFam" id="3.20.20.450:FF:000001">
    <property type="entry name" value="Cyclic di-GMP phosphodiesterase yahA"/>
    <property type="match status" value="1"/>
</dbReference>
<evidence type="ECO:0000259" key="5">
    <source>
        <dbReference type="PROSITE" id="PS50887"/>
    </source>
</evidence>
<evidence type="ECO:0000313" key="6">
    <source>
        <dbReference type="EMBL" id="VBB07000.1"/>
    </source>
</evidence>
<feature type="domain" description="PAS" evidence="3">
    <location>
        <begin position="153"/>
        <end position="190"/>
    </location>
</feature>
<feature type="coiled-coil region" evidence="1">
    <location>
        <begin position="96"/>
        <end position="130"/>
    </location>
</feature>
<dbReference type="SUPFAM" id="SSF55785">
    <property type="entry name" value="PYP-like sensor domain (PAS domain)"/>
    <property type="match status" value="1"/>
</dbReference>
<dbReference type="SMART" id="SM00267">
    <property type="entry name" value="GGDEF"/>
    <property type="match status" value="1"/>
</dbReference>
<accession>A0A498R7U4</accession>
<dbReference type="Pfam" id="PF00990">
    <property type="entry name" value="GGDEF"/>
    <property type="match status" value="1"/>
</dbReference>
<evidence type="ECO:0000259" key="3">
    <source>
        <dbReference type="PROSITE" id="PS50112"/>
    </source>
</evidence>
<dbReference type="SUPFAM" id="SSF141868">
    <property type="entry name" value="EAL domain-like"/>
    <property type="match status" value="1"/>
</dbReference>
<gene>
    <name evidence="6" type="ORF">LUCI_2244</name>
</gene>
<dbReference type="PROSITE" id="PS50883">
    <property type="entry name" value="EAL"/>
    <property type="match status" value="1"/>
</dbReference>
<dbReference type="Proteomes" id="UP000277811">
    <property type="component" value="Unassembled WGS sequence"/>
</dbReference>
<dbReference type="PROSITE" id="PS50887">
    <property type="entry name" value="GGDEF"/>
    <property type="match status" value="1"/>
</dbReference>
<keyword evidence="7" id="KW-1185">Reference proteome</keyword>
<dbReference type="PANTHER" id="PTHR44757:SF2">
    <property type="entry name" value="BIOFILM ARCHITECTURE MAINTENANCE PROTEIN MBAA"/>
    <property type="match status" value="1"/>
</dbReference>
<proteinExistence type="predicted"/>
<dbReference type="PANTHER" id="PTHR44757">
    <property type="entry name" value="DIGUANYLATE CYCLASE DGCP"/>
    <property type="match status" value="1"/>
</dbReference>
<dbReference type="SMART" id="SM00052">
    <property type="entry name" value="EAL"/>
    <property type="match status" value="1"/>
</dbReference>
<dbReference type="Pfam" id="PF00563">
    <property type="entry name" value="EAL"/>
    <property type="match status" value="1"/>
</dbReference>
<keyword evidence="1" id="KW-0175">Coiled coil</keyword>
<protein>
    <submittedName>
        <fullName evidence="6">Nucleotide cyclase</fullName>
    </submittedName>
</protein>
<feature type="domain" description="EAL" evidence="4">
    <location>
        <begin position="429"/>
        <end position="682"/>
    </location>
</feature>
<keyword evidence="2" id="KW-0812">Transmembrane</keyword>
<dbReference type="InterPro" id="IPR000014">
    <property type="entry name" value="PAS"/>
</dbReference>
<name>A0A498R7U4_9FIRM</name>
<evidence type="ECO:0000256" key="2">
    <source>
        <dbReference type="SAM" id="Phobius"/>
    </source>
</evidence>
<feature type="domain" description="GGDEF" evidence="5">
    <location>
        <begin position="287"/>
        <end position="420"/>
    </location>
</feature>
<dbReference type="CDD" id="cd01949">
    <property type="entry name" value="GGDEF"/>
    <property type="match status" value="1"/>
</dbReference>
<dbReference type="AlphaFoldDB" id="A0A498R7U4"/>
<dbReference type="PROSITE" id="PS50112">
    <property type="entry name" value="PAS"/>
    <property type="match status" value="1"/>
</dbReference>
<reference evidence="6 7" key="1">
    <citation type="submission" date="2018-06" db="EMBL/GenBank/DDBJ databases">
        <authorList>
            <person name="Strepis N."/>
        </authorList>
    </citation>
    <scope>NUCLEOTIDE SEQUENCE [LARGE SCALE GENOMIC DNA]</scope>
    <source>
        <strain evidence="6">LUCI</strain>
    </source>
</reference>
<dbReference type="Gene3D" id="3.30.450.20">
    <property type="entry name" value="PAS domain"/>
    <property type="match status" value="1"/>
</dbReference>
<evidence type="ECO:0000313" key="7">
    <source>
        <dbReference type="Proteomes" id="UP000277811"/>
    </source>
</evidence>
<feature type="transmembrane region" description="Helical" evidence="2">
    <location>
        <begin position="60"/>
        <end position="77"/>
    </location>
</feature>
<dbReference type="CDD" id="cd01948">
    <property type="entry name" value="EAL"/>
    <property type="match status" value="1"/>
</dbReference>
<organism evidence="6 7">
    <name type="scientific">Lucifera butyrica</name>
    <dbReference type="NCBI Taxonomy" id="1351585"/>
    <lineage>
        <taxon>Bacteria</taxon>
        <taxon>Bacillati</taxon>
        <taxon>Bacillota</taxon>
        <taxon>Negativicutes</taxon>
        <taxon>Veillonellales</taxon>
        <taxon>Veillonellaceae</taxon>
        <taxon>Lucifera</taxon>
    </lineage>
</organism>
<dbReference type="InterPro" id="IPR000160">
    <property type="entry name" value="GGDEF_dom"/>
</dbReference>
<dbReference type="NCBIfam" id="TIGR00229">
    <property type="entry name" value="sensory_box"/>
    <property type="match status" value="1"/>
</dbReference>
<evidence type="ECO:0000259" key="4">
    <source>
        <dbReference type="PROSITE" id="PS50883"/>
    </source>
</evidence>
<dbReference type="EMBL" id="UPPP01000070">
    <property type="protein sequence ID" value="VBB07000.1"/>
    <property type="molecule type" value="Genomic_DNA"/>
</dbReference>
<dbReference type="Pfam" id="PF13188">
    <property type="entry name" value="PAS_8"/>
    <property type="match status" value="1"/>
</dbReference>
<keyword evidence="2" id="KW-1133">Transmembrane helix</keyword>
<dbReference type="InterPro" id="IPR035965">
    <property type="entry name" value="PAS-like_dom_sf"/>
</dbReference>
<dbReference type="InterPro" id="IPR052155">
    <property type="entry name" value="Biofilm_reg_signaling"/>
</dbReference>
<dbReference type="FunFam" id="3.30.70.270:FF:000001">
    <property type="entry name" value="Diguanylate cyclase domain protein"/>
    <property type="match status" value="1"/>
</dbReference>
<keyword evidence="2" id="KW-0472">Membrane</keyword>
<dbReference type="InterPro" id="IPR043128">
    <property type="entry name" value="Rev_trsase/Diguanyl_cyclase"/>
</dbReference>
<dbReference type="InterPro" id="IPR001633">
    <property type="entry name" value="EAL_dom"/>
</dbReference>
<dbReference type="Gene3D" id="3.30.70.270">
    <property type="match status" value="1"/>
</dbReference>
<dbReference type="InterPro" id="IPR029787">
    <property type="entry name" value="Nucleotide_cyclase"/>
</dbReference>
<dbReference type="SUPFAM" id="SSF55073">
    <property type="entry name" value="Nucleotide cyclase"/>
    <property type="match status" value="1"/>
</dbReference>
<evidence type="ECO:0000256" key="1">
    <source>
        <dbReference type="SAM" id="Coils"/>
    </source>
</evidence>